<dbReference type="AlphaFoldDB" id="A0A060ZAC3"/>
<feature type="non-terminal residue" evidence="1">
    <location>
        <position position="1"/>
    </location>
</feature>
<evidence type="ECO:0000313" key="2">
    <source>
        <dbReference type="Proteomes" id="UP000193380"/>
    </source>
</evidence>
<evidence type="ECO:0000313" key="1">
    <source>
        <dbReference type="EMBL" id="CDR01048.1"/>
    </source>
</evidence>
<accession>A0A060ZAC3</accession>
<reference evidence="1" key="2">
    <citation type="submission" date="2014-03" db="EMBL/GenBank/DDBJ databases">
        <authorList>
            <person name="Genoscope - CEA"/>
        </authorList>
    </citation>
    <scope>NUCLEOTIDE SEQUENCE</scope>
</reference>
<protein>
    <submittedName>
        <fullName evidence="1">Uncharacterized protein</fullName>
    </submittedName>
</protein>
<proteinExistence type="predicted"/>
<organism evidence="1 2">
    <name type="scientific">Oncorhynchus mykiss</name>
    <name type="common">Rainbow trout</name>
    <name type="synonym">Salmo gairdneri</name>
    <dbReference type="NCBI Taxonomy" id="8022"/>
    <lineage>
        <taxon>Eukaryota</taxon>
        <taxon>Metazoa</taxon>
        <taxon>Chordata</taxon>
        <taxon>Craniata</taxon>
        <taxon>Vertebrata</taxon>
        <taxon>Euteleostomi</taxon>
        <taxon>Actinopterygii</taxon>
        <taxon>Neopterygii</taxon>
        <taxon>Teleostei</taxon>
        <taxon>Protacanthopterygii</taxon>
        <taxon>Salmoniformes</taxon>
        <taxon>Salmonidae</taxon>
        <taxon>Salmoninae</taxon>
        <taxon>Oncorhynchus</taxon>
    </lineage>
</organism>
<reference evidence="1" key="1">
    <citation type="journal article" date="2014" name="Nat. Commun.">
        <title>The rainbow trout genome provides novel insights into evolution after whole-genome duplication in vertebrates.</title>
        <authorList>
            <person name="Berthelot C."/>
            <person name="Brunet F."/>
            <person name="Chalopin D."/>
            <person name="Juanchich A."/>
            <person name="Bernard M."/>
            <person name="Noel B."/>
            <person name="Bento P."/>
            <person name="Da Silva C."/>
            <person name="Labadie K."/>
            <person name="Alberti A."/>
            <person name="Aury J.M."/>
            <person name="Louis A."/>
            <person name="Dehais P."/>
            <person name="Bardou P."/>
            <person name="Montfort J."/>
            <person name="Klopp C."/>
            <person name="Cabau C."/>
            <person name="Gaspin C."/>
            <person name="Thorgaard G.H."/>
            <person name="Boussaha M."/>
            <person name="Quillet E."/>
            <person name="Guyomard R."/>
            <person name="Galiana D."/>
            <person name="Bobe J."/>
            <person name="Volff J.N."/>
            <person name="Genet C."/>
            <person name="Wincker P."/>
            <person name="Jaillon O."/>
            <person name="Roest Crollius H."/>
            <person name="Guiguen Y."/>
        </authorList>
    </citation>
    <scope>NUCLEOTIDE SEQUENCE [LARGE SCALE GENOMIC DNA]</scope>
</reference>
<dbReference type="Proteomes" id="UP000193380">
    <property type="component" value="Unassembled WGS sequence"/>
</dbReference>
<dbReference type="PaxDb" id="8022-A0A060ZAC3"/>
<gene>
    <name evidence="1" type="ORF">GSONMT00047452001</name>
</gene>
<name>A0A060ZAC3_ONCMY</name>
<dbReference type="EMBL" id="FR964049">
    <property type="protein sequence ID" value="CDR01048.1"/>
    <property type="molecule type" value="Genomic_DNA"/>
</dbReference>
<sequence>SCLFPFPPPTFYLFPGSPGLISASPYGHGFPQAFTLQQAAGLSMPGALASFGMGPGGMAASRLGLQALGGGGGQAGVLLVSNLNPESVTPNCLFILFGMLSAFRFPL</sequence>
<dbReference type="STRING" id="8022.A0A060ZAC3"/>